<organism evidence="3 4">
    <name type="scientific">Ilyodon furcidens</name>
    <name type="common">goldbreast splitfin</name>
    <dbReference type="NCBI Taxonomy" id="33524"/>
    <lineage>
        <taxon>Eukaryota</taxon>
        <taxon>Metazoa</taxon>
        <taxon>Chordata</taxon>
        <taxon>Craniata</taxon>
        <taxon>Vertebrata</taxon>
        <taxon>Euteleostomi</taxon>
        <taxon>Actinopterygii</taxon>
        <taxon>Neopterygii</taxon>
        <taxon>Teleostei</taxon>
        <taxon>Neoteleostei</taxon>
        <taxon>Acanthomorphata</taxon>
        <taxon>Ovalentaria</taxon>
        <taxon>Atherinomorphae</taxon>
        <taxon>Cyprinodontiformes</taxon>
        <taxon>Goodeidae</taxon>
        <taxon>Ilyodon</taxon>
    </lineage>
</organism>
<dbReference type="EMBL" id="JAHRIQ010106669">
    <property type="protein sequence ID" value="MEQ2256207.1"/>
    <property type="molecule type" value="Genomic_DNA"/>
</dbReference>
<protein>
    <recommendedName>
        <fullName evidence="2">Rootletin-like coiled-coil domain-containing protein</fullName>
    </recommendedName>
</protein>
<name>A0ABV0VJ13_9TELE</name>
<dbReference type="Proteomes" id="UP001482620">
    <property type="component" value="Unassembled WGS sequence"/>
</dbReference>
<feature type="non-terminal residue" evidence="3">
    <location>
        <position position="147"/>
    </location>
</feature>
<proteinExistence type="predicted"/>
<evidence type="ECO:0000313" key="3">
    <source>
        <dbReference type="EMBL" id="MEQ2256207.1"/>
    </source>
</evidence>
<evidence type="ECO:0000313" key="4">
    <source>
        <dbReference type="Proteomes" id="UP001482620"/>
    </source>
</evidence>
<sequence>MCRASPEVHCVCVGMTIKFKVAVSNSQQLLQPFLYEILVLGLQTYASRSSHEQARVRALWRQATSLRGTFTQLKTFTDRALSDMRGECVAVCQLLHVACKKLEARAPEKSPGCGSEMLAHEIQLKNKLKETMQLQVRWDAEKVELNC</sequence>
<feature type="domain" description="Rootletin-like coiled-coil" evidence="2">
    <location>
        <begin position="43"/>
        <end position="90"/>
    </location>
</feature>
<dbReference type="Pfam" id="PF15035">
    <property type="entry name" value="Rootletin"/>
    <property type="match status" value="1"/>
</dbReference>
<keyword evidence="1" id="KW-0175">Coiled coil</keyword>
<dbReference type="InterPro" id="IPR055167">
    <property type="entry name" value="Rootletin-like_CC"/>
</dbReference>
<gene>
    <name evidence="3" type="ORF">ILYODFUR_022036</name>
</gene>
<evidence type="ECO:0000259" key="2">
    <source>
        <dbReference type="Pfam" id="PF15035"/>
    </source>
</evidence>
<comment type="caution">
    <text evidence="3">The sequence shown here is derived from an EMBL/GenBank/DDBJ whole genome shotgun (WGS) entry which is preliminary data.</text>
</comment>
<reference evidence="3 4" key="1">
    <citation type="submission" date="2021-06" db="EMBL/GenBank/DDBJ databases">
        <authorList>
            <person name="Palmer J.M."/>
        </authorList>
    </citation>
    <scope>NUCLEOTIDE SEQUENCE [LARGE SCALE GENOMIC DNA]</scope>
    <source>
        <strain evidence="4">if_2019</strain>
        <tissue evidence="3">Muscle</tissue>
    </source>
</reference>
<accession>A0ABV0VJ13</accession>
<evidence type="ECO:0000256" key="1">
    <source>
        <dbReference type="ARBA" id="ARBA00023054"/>
    </source>
</evidence>
<keyword evidence="4" id="KW-1185">Reference proteome</keyword>